<organism evidence="1 2">
    <name type="scientific">Persea americana</name>
    <name type="common">Avocado</name>
    <dbReference type="NCBI Taxonomy" id="3435"/>
    <lineage>
        <taxon>Eukaryota</taxon>
        <taxon>Viridiplantae</taxon>
        <taxon>Streptophyta</taxon>
        <taxon>Embryophyta</taxon>
        <taxon>Tracheophyta</taxon>
        <taxon>Spermatophyta</taxon>
        <taxon>Magnoliopsida</taxon>
        <taxon>Magnoliidae</taxon>
        <taxon>Laurales</taxon>
        <taxon>Lauraceae</taxon>
        <taxon>Persea</taxon>
    </lineage>
</organism>
<sequence length="191" mass="21984">MRSPVLVSYPVSTSPNDEVDHEHQERDELIKELKDNLDQANNRMKSYYDKGRREEQFDEVVMPQLPALDDDGQVLLKPIQALEYRQIKRGGRFRWKVLIQWDTLPLDDSTWEDLDVIRGQFPEFYLEDKASLQGEGNDANEGRVLKNAYNRARRQRLKMDRASMQPGSSGLGGPRGGPNHANEDHADINHA</sequence>
<accession>A0ACC2KC72</accession>
<comment type="caution">
    <text evidence="1">The sequence shown here is derived from an EMBL/GenBank/DDBJ whole genome shotgun (WGS) entry which is preliminary data.</text>
</comment>
<protein>
    <submittedName>
        <fullName evidence="1">Uncharacterized protein</fullName>
    </submittedName>
</protein>
<evidence type="ECO:0000313" key="2">
    <source>
        <dbReference type="Proteomes" id="UP001234297"/>
    </source>
</evidence>
<reference evidence="1 2" key="1">
    <citation type="journal article" date="2022" name="Hortic Res">
        <title>A haplotype resolved chromosomal level avocado genome allows analysis of novel avocado genes.</title>
        <authorList>
            <person name="Nath O."/>
            <person name="Fletcher S.J."/>
            <person name="Hayward A."/>
            <person name="Shaw L.M."/>
            <person name="Masouleh A.K."/>
            <person name="Furtado A."/>
            <person name="Henry R.J."/>
            <person name="Mitter N."/>
        </authorList>
    </citation>
    <scope>NUCLEOTIDE SEQUENCE [LARGE SCALE GENOMIC DNA]</scope>
    <source>
        <strain evidence="2">cv. Hass</strain>
    </source>
</reference>
<dbReference type="Proteomes" id="UP001234297">
    <property type="component" value="Chromosome 4"/>
</dbReference>
<dbReference type="EMBL" id="CM056812">
    <property type="protein sequence ID" value="KAJ8618622.1"/>
    <property type="molecule type" value="Genomic_DNA"/>
</dbReference>
<evidence type="ECO:0000313" key="1">
    <source>
        <dbReference type="EMBL" id="KAJ8618622.1"/>
    </source>
</evidence>
<keyword evidence="2" id="KW-1185">Reference proteome</keyword>
<gene>
    <name evidence="1" type="ORF">MRB53_014808</name>
</gene>
<proteinExistence type="predicted"/>
<name>A0ACC2KC72_PERAE</name>